<dbReference type="InterPro" id="IPR003010">
    <property type="entry name" value="C-N_Hydrolase"/>
</dbReference>
<dbReference type="Pfam" id="PF00795">
    <property type="entry name" value="CN_hydrolase"/>
    <property type="match status" value="1"/>
</dbReference>
<dbReference type="GO" id="GO:0050126">
    <property type="term" value="F:N-carbamoylputrescine amidase activity"/>
    <property type="evidence" value="ECO:0007669"/>
    <property type="project" value="TreeGrafter"/>
</dbReference>
<dbReference type="GO" id="GO:0033388">
    <property type="term" value="P:putrescine biosynthetic process from arginine"/>
    <property type="evidence" value="ECO:0007669"/>
    <property type="project" value="TreeGrafter"/>
</dbReference>
<dbReference type="Gene3D" id="3.60.110.10">
    <property type="entry name" value="Carbon-nitrogen hydrolase"/>
    <property type="match status" value="1"/>
</dbReference>
<dbReference type="InterPro" id="IPR050345">
    <property type="entry name" value="Aliph_Amidase/BUP"/>
</dbReference>
<evidence type="ECO:0000256" key="1">
    <source>
        <dbReference type="ARBA" id="ARBA00022801"/>
    </source>
</evidence>
<dbReference type="AlphaFoldDB" id="A0A6M4IU90"/>
<dbReference type="Proteomes" id="UP000500938">
    <property type="component" value="Chromosome"/>
</dbReference>
<dbReference type="CDD" id="cd07197">
    <property type="entry name" value="nitrilase"/>
    <property type="match status" value="1"/>
</dbReference>
<keyword evidence="4" id="KW-1185">Reference proteome</keyword>
<dbReference type="EMBL" id="CP053085">
    <property type="protein sequence ID" value="QJR37698.1"/>
    <property type="molecule type" value="Genomic_DNA"/>
</dbReference>
<feature type="domain" description="CN hydrolase" evidence="2">
    <location>
        <begin position="6"/>
        <end position="254"/>
    </location>
</feature>
<dbReference type="RefSeq" id="WP_171227133.1">
    <property type="nucleotide sequence ID" value="NZ_CP053085.1"/>
</dbReference>
<proteinExistence type="predicted"/>
<dbReference type="PANTHER" id="PTHR43674:SF2">
    <property type="entry name" value="BETA-UREIDOPROPIONASE"/>
    <property type="match status" value="1"/>
</dbReference>
<dbReference type="PROSITE" id="PS50263">
    <property type="entry name" value="CN_HYDROLASE"/>
    <property type="match status" value="1"/>
</dbReference>
<evidence type="ECO:0000313" key="4">
    <source>
        <dbReference type="Proteomes" id="UP000500938"/>
    </source>
</evidence>
<dbReference type="InterPro" id="IPR036526">
    <property type="entry name" value="C-N_Hydrolase_sf"/>
</dbReference>
<evidence type="ECO:0000313" key="3">
    <source>
        <dbReference type="EMBL" id="QJR37698.1"/>
    </source>
</evidence>
<dbReference type="SUPFAM" id="SSF56317">
    <property type="entry name" value="Carbon-nitrogen hydrolase"/>
    <property type="match status" value="1"/>
</dbReference>
<protein>
    <submittedName>
        <fullName evidence="3">Carbon-nitrogen hydrolase family protein</fullName>
    </submittedName>
</protein>
<keyword evidence="1 3" id="KW-0378">Hydrolase</keyword>
<name>A0A6M4IU90_9BACT</name>
<gene>
    <name evidence="3" type="ORF">HKW67_20320</name>
</gene>
<dbReference type="KEGG" id="ggr:HKW67_20320"/>
<accession>A0A6M4IU90</accession>
<evidence type="ECO:0000259" key="2">
    <source>
        <dbReference type="PROSITE" id="PS50263"/>
    </source>
</evidence>
<sequence>MSESTVRIALANVAYPATPAMSVAIACDAIAEAGVAGALVVCFPECFVPGYRAPHLAVPPADAAFLTSAWNDIGAAAAKAGVAVVLGTERIAPEHADGLPVATVAVFDTAGALMGFQDKVQLDPSEDPVYGHGSERRVFTVGPLTFGVVICHEGWRYPETVRWAARRGAQIVFHPNFAWAEDGAFRPTSFADPANTFHEKAILCRAAENSCWFASVNCASEGVPITSAIARPDGTLHAWQPYGKAGLLIADCDLSLATGLLAQRCRTGL</sequence>
<organism evidence="3 4">
    <name type="scientific">Gemmatimonas groenlandica</name>
    <dbReference type="NCBI Taxonomy" id="2732249"/>
    <lineage>
        <taxon>Bacteria</taxon>
        <taxon>Pseudomonadati</taxon>
        <taxon>Gemmatimonadota</taxon>
        <taxon>Gemmatimonadia</taxon>
        <taxon>Gemmatimonadales</taxon>
        <taxon>Gemmatimonadaceae</taxon>
        <taxon>Gemmatimonas</taxon>
    </lineage>
</organism>
<reference evidence="3 4" key="1">
    <citation type="submission" date="2020-05" db="EMBL/GenBank/DDBJ databases">
        <title>Complete genome sequence of Gemmatimonas greenlandica TET16.</title>
        <authorList>
            <person name="Zeng Y."/>
        </authorList>
    </citation>
    <scope>NUCLEOTIDE SEQUENCE [LARGE SCALE GENOMIC DNA]</scope>
    <source>
        <strain evidence="3 4">TET16</strain>
    </source>
</reference>
<dbReference type="PROSITE" id="PS51257">
    <property type="entry name" value="PROKAR_LIPOPROTEIN"/>
    <property type="match status" value="1"/>
</dbReference>
<dbReference type="PANTHER" id="PTHR43674">
    <property type="entry name" value="NITRILASE C965.09-RELATED"/>
    <property type="match status" value="1"/>
</dbReference>